<evidence type="ECO:0000313" key="2">
    <source>
        <dbReference type="EMBL" id="GAA4723504.1"/>
    </source>
</evidence>
<protein>
    <submittedName>
        <fullName evidence="2">GyrI-like domain-containing protein</fullName>
    </submittedName>
</protein>
<reference evidence="3" key="1">
    <citation type="journal article" date="2019" name="Int. J. Syst. Evol. Microbiol.">
        <title>The Global Catalogue of Microorganisms (GCM) 10K type strain sequencing project: providing services to taxonomists for standard genome sequencing and annotation.</title>
        <authorList>
            <consortium name="The Broad Institute Genomics Platform"/>
            <consortium name="The Broad Institute Genome Sequencing Center for Infectious Disease"/>
            <person name="Wu L."/>
            <person name="Ma J."/>
        </authorList>
    </citation>
    <scope>NUCLEOTIDE SEQUENCE [LARGE SCALE GENOMIC DNA]</scope>
    <source>
        <strain evidence="3">JCM 18961</strain>
    </source>
</reference>
<evidence type="ECO:0000259" key="1">
    <source>
        <dbReference type="Pfam" id="PF06445"/>
    </source>
</evidence>
<dbReference type="InterPro" id="IPR029442">
    <property type="entry name" value="GyrI-like"/>
</dbReference>
<evidence type="ECO:0000313" key="3">
    <source>
        <dbReference type="Proteomes" id="UP001500556"/>
    </source>
</evidence>
<dbReference type="Gene3D" id="3.20.80.10">
    <property type="entry name" value="Regulatory factor, effector binding domain"/>
    <property type="match status" value="1"/>
</dbReference>
<comment type="caution">
    <text evidence="2">The sequence shown here is derived from an EMBL/GenBank/DDBJ whole genome shotgun (WGS) entry which is preliminary data.</text>
</comment>
<dbReference type="SUPFAM" id="SSF55136">
    <property type="entry name" value="Probable bacterial effector-binding domain"/>
    <property type="match status" value="1"/>
</dbReference>
<dbReference type="RefSeq" id="WP_345503255.1">
    <property type="nucleotide sequence ID" value="NZ_BAABLO010000010.1"/>
</dbReference>
<sequence length="212" mass="23344">MTVAAQPLSALYKPRRGRVELVDVPELSFLVVAGQGAPEGFDFAAAVQALYAVSWGAHFLARKAFGEAPPVMPLEALWWVGAEQQGLVEEVSRGRATMASTDRSQWRWEAMIMQGDPIDAVVVAEAVARARGKDLTALGRLELRTWEEGRCAQLLHVGPYADESPSLVRLHSVIAEAGLRPRGRHHEIYLGDPRRAAPQRLRTILRQPVEPV</sequence>
<gene>
    <name evidence="2" type="ORF">GCM10025782_21830</name>
</gene>
<name>A0ABP8YAC3_9MICO</name>
<keyword evidence="3" id="KW-1185">Reference proteome</keyword>
<feature type="domain" description="GyrI-like small molecule binding" evidence="1">
    <location>
        <begin position="136"/>
        <end position="205"/>
    </location>
</feature>
<dbReference type="EMBL" id="BAABLO010000010">
    <property type="protein sequence ID" value="GAA4723504.1"/>
    <property type="molecule type" value="Genomic_DNA"/>
</dbReference>
<dbReference type="Pfam" id="PF06445">
    <property type="entry name" value="GyrI-like"/>
    <property type="match status" value="1"/>
</dbReference>
<dbReference type="Proteomes" id="UP001500556">
    <property type="component" value="Unassembled WGS sequence"/>
</dbReference>
<proteinExistence type="predicted"/>
<dbReference type="InterPro" id="IPR011256">
    <property type="entry name" value="Reg_factor_effector_dom_sf"/>
</dbReference>
<organism evidence="2 3">
    <name type="scientific">Pedococcus ginsenosidimutans</name>
    <dbReference type="NCBI Taxonomy" id="490570"/>
    <lineage>
        <taxon>Bacteria</taxon>
        <taxon>Bacillati</taxon>
        <taxon>Actinomycetota</taxon>
        <taxon>Actinomycetes</taxon>
        <taxon>Micrococcales</taxon>
        <taxon>Intrasporangiaceae</taxon>
        <taxon>Pedococcus</taxon>
    </lineage>
</organism>
<accession>A0ABP8YAC3</accession>